<dbReference type="GO" id="GO:0042078">
    <property type="term" value="P:germ-line stem cell division"/>
    <property type="evidence" value="ECO:0007669"/>
    <property type="project" value="TreeGrafter"/>
</dbReference>
<dbReference type="GO" id="GO:0007283">
    <property type="term" value="P:spermatogenesis"/>
    <property type="evidence" value="ECO:0007669"/>
    <property type="project" value="UniProtKB-KW"/>
</dbReference>
<dbReference type="eggNOG" id="KOG2279">
    <property type="taxonomic scope" value="Eukaryota"/>
</dbReference>
<keyword evidence="13" id="KW-0479">Metal-binding</keyword>
<feature type="domain" description="Tudor" evidence="17">
    <location>
        <begin position="1322"/>
        <end position="1381"/>
    </location>
</feature>
<feature type="region of interest" description="Disordered" evidence="15">
    <location>
        <begin position="342"/>
        <end position="414"/>
    </location>
</feature>
<evidence type="ECO:0000256" key="5">
    <source>
        <dbReference type="ARBA" id="ARBA00022782"/>
    </source>
</evidence>
<keyword evidence="4" id="KW-0547">Nucleotide-binding</keyword>
<keyword evidence="13" id="KW-0863">Zinc-finger</keyword>
<dbReference type="PANTHER" id="PTHR22655:SF2">
    <property type="entry name" value="ATP-DEPENDENT RNA HELICASE TDRD12-RELATED"/>
    <property type="match status" value="1"/>
</dbReference>
<evidence type="ECO:0000256" key="11">
    <source>
        <dbReference type="ARBA" id="ARBA00023254"/>
    </source>
</evidence>
<proteinExistence type="predicted"/>
<evidence type="ECO:0000256" key="8">
    <source>
        <dbReference type="ARBA" id="ARBA00022840"/>
    </source>
</evidence>
<dbReference type="PROSITE" id="PS50103">
    <property type="entry name" value="ZF_C3H1"/>
    <property type="match status" value="1"/>
</dbReference>
<evidence type="ECO:0000256" key="10">
    <source>
        <dbReference type="ARBA" id="ARBA00023158"/>
    </source>
</evidence>
<dbReference type="GO" id="GO:0031047">
    <property type="term" value="P:regulatory ncRNA-mediated gene silencing"/>
    <property type="evidence" value="ECO:0007669"/>
    <property type="project" value="UniProtKB-KW"/>
</dbReference>
<feature type="region of interest" description="Disordered" evidence="15">
    <location>
        <begin position="446"/>
        <end position="470"/>
    </location>
</feature>
<dbReference type="PANTHER" id="PTHR22655">
    <property type="entry name" value="ATP-DEPENDENT RNA HELICASE TDRD12-RELATED"/>
    <property type="match status" value="1"/>
</dbReference>
<dbReference type="GO" id="GO:0005737">
    <property type="term" value="C:cytoplasm"/>
    <property type="evidence" value="ECO:0007669"/>
    <property type="project" value="UniProtKB-ARBA"/>
</dbReference>
<evidence type="ECO:0000256" key="1">
    <source>
        <dbReference type="ARBA" id="ARBA00012552"/>
    </source>
</evidence>
<feature type="compositionally biased region" description="Polar residues" evidence="15">
    <location>
        <begin position="342"/>
        <end position="372"/>
    </location>
</feature>
<evidence type="ECO:0000259" key="17">
    <source>
        <dbReference type="PROSITE" id="PS50304"/>
    </source>
</evidence>
<dbReference type="Gene3D" id="3.40.50.300">
    <property type="entry name" value="P-loop containing nucleotide triphosphate hydrolases"/>
    <property type="match status" value="1"/>
</dbReference>
<dbReference type="SUPFAM" id="SSF63748">
    <property type="entry name" value="Tudor/PWWP/MBT"/>
    <property type="match status" value="2"/>
</dbReference>
<dbReference type="GO" id="GO:0003676">
    <property type="term" value="F:nucleic acid binding"/>
    <property type="evidence" value="ECO:0007669"/>
    <property type="project" value="InterPro"/>
</dbReference>
<dbReference type="GO" id="GO:0005524">
    <property type="term" value="F:ATP binding"/>
    <property type="evidence" value="ECO:0007669"/>
    <property type="project" value="UniProtKB-KW"/>
</dbReference>
<evidence type="ECO:0000256" key="7">
    <source>
        <dbReference type="ARBA" id="ARBA00022806"/>
    </source>
</evidence>
<dbReference type="HOGENOM" id="CLU_241987_0_0_1"/>
<evidence type="ECO:0000313" key="20">
    <source>
        <dbReference type="EnsemblMetazoa" id="SMAR000314-PA"/>
    </source>
</evidence>
<evidence type="ECO:0000256" key="13">
    <source>
        <dbReference type="PROSITE-ProRule" id="PRU00723"/>
    </source>
</evidence>
<dbReference type="SUPFAM" id="SSF52540">
    <property type="entry name" value="P-loop containing nucleoside triphosphate hydrolases"/>
    <property type="match status" value="1"/>
</dbReference>
<feature type="compositionally biased region" description="Polar residues" evidence="15">
    <location>
        <begin position="389"/>
        <end position="400"/>
    </location>
</feature>
<evidence type="ECO:0000259" key="16">
    <source>
        <dbReference type="PROSITE" id="PS50103"/>
    </source>
</evidence>
<dbReference type="EMBL" id="JH429910">
    <property type="status" value="NOT_ANNOTATED_CDS"/>
    <property type="molecule type" value="Genomic_DNA"/>
</dbReference>
<protein>
    <recommendedName>
        <fullName evidence="1">RNA helicase</fullName>
        <ecNumber evidence="1">3.6.4.13</ecNumber>
    </recommendedName>
</protein>
<keyword evidence="14" id="KW-0175">Coiled coil</keyword>
<dbReference type="PROSITE" id="PS51203">
    <property type="entry name" value="CS"/>
    <property type="match status" value="1"/>
</dbReference>
<dbReference type="PhylomeDB" id="T1IHJ9"/>
<dbReference type="InterPro" id="IPR027417">
    <property type="entry name" value="P-loop_NTPase"/>
</dbReference>
<dbReference type="CDD" id="cd20435">
    <property type="entry name" value="Tudor_TDRD12_rpt2"/>
    <property type="match status" value="1"/>
</dbReference>
<keyword evidence="3" id="KW-0677">Repeat</keyword>
<keyword evidence="6" id="KW-0378">Hydrolase</keyword>
<organism evidence="20 21">
    <name type="scientific">Strigamia maritima</name>
    <name type="common">European centipede</name>
    <name type="synonym">Geophilus maritimus</name>
    <dbReference type="NCBI Taxonomy" id="126957"/>
    <lineage>
        <taxon>Eukaryota</taxon>
        <taxon>Metazoa</taxon>
        <taxon>Ecdysozoa</taxon>
        <taxon>Arthropoda</taxon>
        <taxon>Myriapoda</taxon>
        <taxon>Chilopoda</taxon>
        <taxon>Pleurostigmophora</taxon>
        <taxon>Geophilomorpha</taxon>
        <taxon>Linotaeniidae</taxon>
        <taxon>Strigamia</taxon>
    </lineage>
</organism>
<evidence type="ECO:0000256" key="3">
    <source>
        <dbReference type="ARBA" id="ARBA00022737"/>
    </source>
</evidence>
<dbReference type="InterPro" id="IPR011545">
    <property type="entry name" value="DEAD/DEAH_box_helicase_dom"/>
</dbReference>
<reference evidence="21" key="1">
    <citation type="submission" date="2011-05" db="EMBL/GenBank/DDBJ databases">
        <authorList>
            <person name="Richards S.R."/>
            <person name="Qu J."/>
            <person name="Jiang H."/>
            <person name="Jhangiani S.N."/>
            <person name="Agravi P."/>
            <person name="Goodspeed R."/>
            <person name="Gross S."/>
            <person name="Mandapat C."/>
            <person name="Jackson L."/>
            <person name="Mathew T."/>
            <person name="Pu L."/>
            <person name="Thornton R."/>
            <person name="Saada N."/>
            <person name="Wilczek-Boney K.B."/>
            <person name="Lee S."/>
            <person name="Kovar C."/>
            <person name="Wu Y."/>
            <person name="Scherer S.E."/>
            <person name="Worley K.C."/>
            <person name="Muzny D.M."/>
            <person name="Gibbs R."/>
        </authorList>
    </citation>
    <scope>NUCLEOTIDE SEQUENCE</scope>
    <source>
        <strain evidence="21">Brora</strain>
    </source>
</reference>
<dbReference type="STRING" id="126957.T1IHJ9"/>
<reference evidence="20" key="2">
    <citation type="submission" date="2015-02" db="UniProtKB">
        <authorList>
            <consortium name="EnsemblMetazoa"/>
        </authorList>
    </citation>
    <scope>IDENTIFICATION</scope>
</reference>
<dbReference type="GO" id="GO:0016787">
    <property type="term" value="F:hydrolase activity"/>
    <property type="evidence" value="ECO:0007669"/>
    <property type="project" value="UniProtKB-KW"/>
</dbReference>
<dbReference type="Gene3D" id="2.40.50.90">
    <property type="match status" value="2"/>
</dbReference>
<feature type="domain" description="CS" evidence="19">
    <location>
        <begin position="1504"/>
        <end position="1590"/>
    </location>
</feature>
<dbReference type="eggNOG" id="KOG0334">
    <property type="taxonomic scope" value="Eukaryota"/>
</dbReference>
<dbReference type="Gene3D" id="2.30.30.140">
    <property type="match status" value="1"/>
</dbReference>
<evidence type="ECO:0000256" key="6">
    <source>
        <dbReference type="ARBA" id="ARBA00022801"/>
    </source>
</evidence>
<keyword evidence="13" id="KW-0862">Zinc</keyword>
<dbReference type="InterPro" id="IPR002999">
    <property type="entry name" value="Tudor"/>
</dbReference>
<dbReference type="InterPro" id="IPR035437">
    <property type="entry name" value="SNase_OB-fold_sf"/>
</dbReference>
<evidence type="ECO:0000256" key="14">
    <source>
        <dbReference type="SAM" id="Coils"/>
    </source>
</evidence>
<keyword evidence="7" id="KW-0347">Helicase</keyword>
<keyword evidence="21" id="KW-1185">Reference proteome</keyword>
<dbReference type="GO" id="GO:0003724">
    <property type="term" value="F:RNA helicase activity"/>
    <property type="evidence" value="ECO:0007669"/>
    <property type="project" value="UniProtKB-EC"/>
</dbReference>
<keyword evidence="5" id="KW-0221">Differentiation</keyword>
<feature type="domain" description="Helicase ATP-binding" evidence="18">
    <location>
        <begin position="535"/>
        <end position="675"/>
    </location>
</feature>
<feature type="zinc finger region" description="C3H1-type" evidence="13">
    <location>
        <begin position="935"/>
        <end position="962"/>
    </location>
</feature>
<feature type="region of interest" description="Disordered" evidence="15">
    <location>
        <begin position="1630"/>
        <end position="1666"/>
    </location>
</feature>
<dbReference type="EnsemblMetazoa" id="SMAR000314-RA">
    <property type="protein sequence ID" value="SMAR000314-PA"/>
    <property type="gene ID" value="SMAR000314"/>
</dbReference>
<dbReference type="GO" id="GO:0008270">
    <property type="term" value="F:zinc ion binding"/>
    <property type="evidence" value="ECO:0007669"/>
    <property type="project" value="UniProtKB-KW"/>
</dbReference>
<accession>T1IHJ9</accession>
<dbReference type="Gene3D" id="2.60.40.790">
    <property type="match status" value="1"/>
</dbReference>
<evidence type="ECO:0000313" key="21">
    <source>
        <dbReference type="Proteomes" id="UP000014500"/>
    </source>
</evidence>
<dbReference type="GO" id="GO:0051321">
    <property type="term" value="P:meiotic cell cycle"/>
    <property type="evidence" value="ECO:0007669"/>
    <property type="project" value="UniProtKB-KW"/>
</dbReference>
<dbReference type="SMART" id="SM00333">
    <property type="entry name" value="TUDOR"/>
    <property type="match status" value="3"/>
</dbReference>
<evidence type="ECO:0000256" key="2">
    <source>
        <dbReference type="ARBA" id="ARBA00022473"/>
    </source>
</evidence>
<feature type="domain" description="C3H1-type" evidence="16">
    <location>
        <begin position="935"/>
        <end position="962"/>
    </location>
</feature>
<dbReference type="SUPFAM" id="SSF49764">
    <property type="entry name" value="HSP20-like chaperones"/>
    <property type="match status" value="1"/>
</dbReference>
<dbReference type="PROSITE" id="PS51192">
    <property type="entry name" value="HELICASE_ATP_BIND_1"/>
    <property type="match status" value="1"/>
</dbReference>
<keyword evidence="11" id="KW-0469">Meiosis</keyword>
<dbReference type="PROSITE" id="PS50304">
    <property type="entry name" value="TUDOR"/>
    <property type="match status" value="1"/>
</dbReference>
<evidence type="ECO:0000256" key="12">
    <source>
        <dbReference type="ARBA" id="ARBA00047984"/>
    </source>
</evidence>
<dbReference type="InterPro" id="IPR008978">
    <property type="entry name" value="HSP20-like_chaperone"/>
</dbReference>
<keyword evidence="8" id="KW-0067">ATP-binding</keyword>
<dbReference type="SMART" id="SM00487">
    <property type="entry name" value="DEXDc"/>
    <property type="match status" value="1"/>
</dbReference>
<dbReference type="Pfam" id="PF00567">
    <property type="entry name" value="TUDOR"/>
    <property type="match status" value="2"/>
</dbReference>
<keyword evidence="9" id="KW-0744">Spermatogenesis</keyword>
<evidence type="ECO:0000259" key="18">
    <source>
        <dbReference type="PROSITE" id="PS51192"/>
    </source>
</evidence>
<keyword evidence="2" id="KW-0217">Developmental protein</keyword>
<dbReference type="EC" id="3.6.4.13" evidence="1"/>
<dbReference type="InterPro" id="IPR007052">
    <property type="entry name" value="CS_dom"/>
</dbReference>
<dbReference type="InterPro" id="IPR000571">
    <property type="entry name" value="Znf_CCCH"/>
</dbReference>
<dbReference type="InterPro" id="IPR014001">
    <property type="entry name" value="Helicase_ATP-bd"/>
</dbReference>
<dbReference type="OMA" id="KCFFVDQ"/>
<evidence type="ECO:0000256" key="15">
    <source>
        <dbReference type="SAM" id="MobiDB-lite"/>
    </source>
</evidence>
<feature type="coiled-coil region" evidence="14">
    <location>
        <begin position="1189"/>
        <end position="1216"/>
    </location>
</feature>
<evidence type="ECO:0000256" key="9">
    <source>
        <dbReference type="ARBA" id="ARBA00022871"/>
    </source>
</evidence>
<sequence>MDRIPVEIRKVVTPVRYLLINQLVSERDVASLESELRRYYENNCIADTDRKPENIALNNMVITYWEKEDKYVRGIYENKFRRSNGLQHKIFLVDYGRRIILNEINSLKLLPDKFVDKLSFRSVYLLLPNLEPSSADFLIEDDVKFCFYASDEWAEAAIDYCKNLVKKYKFEAIAVITDICSSNTVKGQLYFVDEVCLNDMLLFKQFAVVAEQSDCCITKERSPTSCSNTIVSSCGSCDKSPEQKVSTPCGSRITTEEYTCQPSYNSIKMEISGEKSKPNVQKGLSILEKIARKAKQKQEQEAEAARFSSAISDSGFEKTQQCWGAGDQMNVGFNCQSMRNNLSNLSPKPNQNWGAQTSTSTGDSSKYPNNTEFLRDNLSPKANSDRKTSSSFVNINNEVSRNMLPSRPQSTNQMSSSFVNINNEVSRNMLPSRPQSTNQMSSSFDTIKEMSSSNPQFPHTSPSFNTNKDSRRSMLSFNQQTAVQTTPLAFDTDGQLGKTEYCKVFTCGNTKFPHWGIQNFGPRVVRALRNIGIESARPLQRLDVALIGPKNSGKSLSYLIPIVVQLLESTISREKGTPKGNGPEVLILCESFEAVSSLYNTCHEILKQDELREEGSISVIKLNSMVINVREKGELVNGCHILISTPAAIVSLLSNESTSTVTNLDRVQYFVFEDCVVEESGRRCDITRVLKCRKEGKTKGDVIEHPKFILCNQRFVNEICQFCTVMSSPMIYMEDLLEAAAFINVNFDVKICSSYKKDNTLVEILRELSATKTVVFAASDNIPHVKVLLESQSYSVLVARSGMTKSEVTVVERNWLVETPCILLIDDNTYDEIRITNGKNLIHYDFLSKPLYSKRFNVLVDAMQEAARFYSGDLTELIKADCYTCIIITEANGPQAKFFKKFANNSCNKAITQKVEEVLPQLEEIINQSQMEKETPAVNICNNFKTFGKCIYNSCKLRHILYSNTDNSSYPSQGSVNLKIIRVLCANHFYAHILSYNSEPKNNIQKKYTQLQMRLQGHLTSSSNRVTILTPKVGLLAAMKNVDDSFSRVKVEEVNLSTVKVKNLETSICTWIQIDRLLSLSDEFKQLPAQAVEIVLANIRPVDESFVWQNEATKYVSSLVLQKELKGKIIKSYDNIIWVESLKKITILTAISEAKIDFELAGQLKKEKLAIGNPEHMTLIEESMRILPSDDATSKLQSLDNTLEEKEKEIFIEEKNEEVNVDTKLHVVQSEISVLSSKKTGENFKSVSLPPLRKALRSLTELRKSLTPQKVFKEKLGLNTLHSVYVPNVITPSLFYVQKNNEDLDKLTDEINSSQLQELTGLVKLGEYYLAPFECEKIYFRSQTISLMPNNEIKVFCLDVGDTAIVSVKDLRILETKFLEKLPFQAIPCSMANIIPYEKKWSDKAVEELWGQLITINNLSREVFLLATAELNPKTNQDATYEVVLFNYERTVILNANLVQKKLARQVCTDFSEYAVHMLPDPGDSAIYTESDASEICATSNYQSVAAKVDWYETELEVVLKVLLNNVQDYNLTVDAKRLEFSCLLKDRYYCNNMDLFAPVDREKVMTTVNSSNVLIRLLKSDKGKWLNLLASKPKPLWLRYDVDHLDVSDSDEIRPVRLSCIGKPNATRAYLPDPRQTSDSYDSEDSEFTNAEINNAHQEDSVHPE</sequence>
<evidence type="ECO:0000259" key="19">
    <source>
        <dbReference type="PROSITE" id="PS51203"/>
    </source>
</evidence>
<dbReference type="Pfam" id="PF04969">
    <property type="entry name" value="CS"/>
    <property type="match status" value="1"/>
</dbReference>
<dbReference type="Pfam" id="PF00270">
    <property type="entry name" value="DEAD"/>
    <property type="match status" value="1"/>
</dbReference>
<dbReference type="Proteomes" id="UP000014500">
    <property type="component" value="Unassembled WGS sequence"/>
</dbReference>
<keyword evidence="10" id="KW-0943">RNA-mediated gene silencing</keyword>
<name>T1IHJ9_STRMM</name>
<evidence type="ECO:0000256" key="4">
    <source>
        <dbReference type="ARBA" id="ARBA00022741"/>
    </source>
</evidence>
<comment type="catalytic activity">
    <reaction evidence="12">
        <text>ATP + H2O = ADP + phosphate + H(+)</text>
        <dbReference type="Rhea" id="RHEA:13065"/>
        <dbReference type="ChEBI" id="CHEBI:15377"/>
        <dbReference type="ChEBI" id="CHEBI:15378"/>
        <dbReference type="ChEBI" id="CHEBI:30616"/>
        <dbReference type="ChEBI" id="CHEBI:43474"/>
        <dbReference type="ChEBI" id="CHEBI:456216"/>
        <dbReference type="EC" id="3.6.4.13"/>
    </reaction>
</comment>